<protein>
    <submittedName>
        <fullName evidence="2">Uncharacterized protein</fullName>
    </submittedName>
</protein>
<proteinExistence type="predicted"/>
<gene>
    <name evidence="2" type="ORF">ACHMWK_20005</name>
</gene>
<dbReference type="RefSeq" id="WP_395247464.1">
    <property type="nucleotide sequence ID" value="NZ_JBINXA010000010.1"/>
</dbReference>
<feature type="transmembrane region" description="Helical" evidence="1">
    <location>
        <begin position="12"/>
        <end position="33"/>
    </location>
</feature>
<keyword evidence="1" id="KW-0472">Membrane</keyword>
<dbReference type="EMBL" id="JBINXB010000039">
    <property type="protein sequence ID" value="MFH6568247.1"/>
    <property type="molecule type" value="Genomic_DNA"/>
</dbReference>
<evidence type="ECO:0000256" key="1">
    <source>
        <dbReference type="SAM" id="Phobius"/>
    </source>
</evidence>
<keyword evidence="1" id="KW-1133">Transmembrane helix</keyword>
<evidence type="ECO:0000313" key="3">
    <source>
        <dbReference type="Proteomes" id="UP001609821"/>
    </source>
</evidence>
<keyword evidence="3" id="KW-1185">Reference proteome</keyword>
<name>A0ABW7M2Y3_9PSED</name>
<reference evidence="2 3" key="1">
    <citation type="submission" date="2024-10" db="EMBL/GenBank/DDBJ databases">
        <title>Aeromonas and Pseudomonas from the Cagarras Archipelago, Rio de Janeiro, Brazil.</title>
        <authorList>
            <person name="Canellas A.L.B."/>
            <person name="Laport M.S."/>
        </authorList>
    </citation>
    <scope>NUCLEOTIDE SEQUENCE [LARGE SCALE GENOMIC DNA]</scope>
    <source>
        <strain evidence="2 3">CPF-4</strain>
    </source>
</reference>
<sequence length="266" mass="29887">MIKNNLKINNPLTVIAIFSMLTEASAAVSLPYIDIEHQNIYIWFLVVFPTLLVTLFFLTLNFNNKTLYTPSDLSKADSHPKTTTYTPAAYAGQTLTFKSTKVPALACSRHHHPGTSFHSFSPPAFTFLPQGHRTYDSTPTASNWTNNTSANRPLPKYVLIESSAFKNIHLLNLSHPPLQRLNNTSNILEALHTHCKTPHKHKNNTSKNDLLFLLTNRQSDIPPETLKRSIALSKNLLFTPQSTVIIYNTDTHILNIVNPPSLSINY</sequence>
<dbReference type="Proteomes" id="UP001609821">
    <property type="component" value="Unassembled WGS sequence"/>
</dbReference>
<accession>A0ABW7M2Y3</accession>
<keyword evidence="1" id="KW-0812">Transmembrane</keyword>
<organism evidence="2 3">
    <name type="scientific">Pseudomonas kulmbachensis</name>
    <dbReference type="NCBI Taxonomy" id="3043408"/>
    <lineage>
        <taxon>Bacteria</taxon>
        <taxon>Pseudomonadati</taxon>
        <taxon>Pseudomonadota</taxon>
        <taxon>Gammaproteobacteria</taxon>
        <taxon>Pseudomonadales</taxon>
        <taxon>Pseudomonadaceae</taxon>
        <taxon>Pseudomonas</taxon>
    </lineage>
</organism>
<comment type="caution">
    <text evidence="2">The sequence shown here is derived from an EMBL/GenBank/DDBJ whole genome shotgun (WGS) entry which is preliminary data.</text>
</comment>
<feature type="transmembrane region" description="Helical" evidence="1">
    <location>
        <begin position="39"/>
        <end position="60"/>
    </location>
</feature>
<evidence type="ECO:0000313" key="2">
    <source>
        <dbReference type="EMBL" id="MFH6568247.1"/>
    </source>
</evidence>